<sequence length="484" mass="55367">MTTRQSVVPRIAPRGSDYNPDYYLTPIKMPVMRNNFQRQVKRIQTMPPSSEDPIGIYSYLDQENMDDHIAKTLEAIESGEFSNVPEEVLNWYNSIALDNQEAWNDDTNIMKQQTGCNYEYIDSDTNRLAADPPKDYEEGRSSIKENKRIGKGDKMNFIKYRLNQFLSNNFKGIRKNQVTKRPQASSVSEPIDKYCAGVLVTSNSFDDSVSFEYFQSPKKRTSTEAIITQMPNSSTYVKDDSFYLESSKHDKSYARQHSKSLENVFIPTQPPTPTPLNNIIIEAEGRYLVPRRLSKPVPPPRISSRIMEPNSRGRGFDANLTQDYIEPRLLTDTPIPKTSVPTSFIESPKLRVPHRNHSTGSRMEYIIPEDTPCTPMTRFNKDPSIPVLSPDADYNDPLDFEITELRQAQTKKYRPLIHPKPHIPKLMPQDIAHKPTLPPKPRAHAPQKPNKPKFLSQNSASRPAEKLIELPRHSQTVVNSHDNL</sequence>
<keyword evidence="3" id="KW-1185">Reference proteome</keyword>
<dbReference type="AlphaFoldDB" id="A0AAV7JZH0"/>
<evidence type="ECO:0000313" key="2">
    <source>
        <dbReference type="EMBL" id="KAI6654225.1"/>
    </source>
</evidence>
<proteinExistence type="predicted"/>
<gene>
    <name evidence="2" type="ORF">LOD99_624</name>
</gene>
<feature type="region of interest" description="Disordered" evidence="1">
    <location>
        <begin position="292"/>
        <end position="317"/>
    </location>
</feature>
<feature type="region of interest" description="Disordered" evidence="1">
    <location>
        <begin position="420"/>
        <end position="484"/>
    </location>
</feature>
<feature type="compositionally biased region" description="Basic and acidic residues" evidence="1">
    <location>
        <begin position="463"/>
        <end position="472"/>
    </location>
</feature>
<organism evidence="2 3">
    <name type="scientific">Oopsacas minuta</name>
    <dbReference type="NCBI Taxonomy" id="111878"/>
    <lineage>
        <taxon>Eukaryota</taxon>
        <taxon>Metazoa</taxon>
        <taxon>Porifera</taxon>
        <taxon>Hexactinellida</taxon>
        <taxon>Hexasterophora</taxon>
        <taxon>Lyssacinosida</taxon>
        <taxon>Leucopsacidae</taxon>
        <taxon>Oopsacas</taxon>
    </lineage>
</organism>
<evidence type="ECO:0000313" key="3">
    <source>
        <dbReference type="Proteomes" id="UP001165289"/>
    </source>
</evidence>
<reference evidence="2 3" key="1">
    <citation type="journal article" date="2023" name="BMC Biol.">
        <title>The compact genome of the sponge Oopsacas minuta (Hexactinellida) is lacking key metazoan core genes.</title>
        <authorList>
            <person name="Santini S."/>
            <person name="Schenkelaars Q."/>
            <person name="Jourda C."/>
            <person name="Duchesne M."/>
            <person name="Belahbib H."/>
            <person name="Rocher C."/>
            <person name="Selva M."/>
            <person name="Riesgo A."/>
            <person name="Vervoort M."/>
            <person name="Leys S.P."/>
            <person name="Kodjabachian L."/>
            <person name="Le Bivic A."/>
            <person name="Borchiellini C."/>
            <person name="Claverie J.M."/>
            <person name="Renard E."/>
        </authorList>
    </citation>
    <scope>NUCLEOTIDE SEQUENCE [LARGE SCALE GENOMIC DNA]</scope>
    <source>
        <strain evidence="2">SPO-2</strain>
    </source>
</reference>
<comment type="caution">
    <text evidence="2">The sequence shown here is derived from an EMBL/GenBank/DDBJ whole genome shotgun (WGS) entry which is preliminary data.</text>
</comment>
<accession>A0AAV7JZH0</accession>
<dbReference type="Proteomes" id="UP001165289">
    <property type="component" value="Unassembled WGS sequence"/>
</dbReference>
<evidence type="ECO:0000256" key="1">
    <source>
        <dbReference type="SAM" id="MobiDB-lite"/>
    </source>
</evidence>
<dbReference type="EMBL" id="JAKMXF010000222">
    <property type="protein sequence ID" value="KAI6654225.1"/>
    <property type="molecule type" value="Genomic_DNA"/>
</dbReference>
<protein>
    <submittedName>
        <fullName evidence="2">Uncharacterized protein</fullName>
    </submittedName>
</protein>
<name>A0AAV7JZH0_9METZ</name>
<feature type="compositionally biased region" description="Polar residues" evidence="1">
    <location>
        <begin position="473"/>
        <end position="484"/>
    </location>
</feature>